<dbReference type="Pfam" id="PF13302">
    <property type="entry name" value="Acetyltransf_3"/>
    <property type="match status" value="1"/>
</dbReference>
<dbReference type="SUPFAM" id="SSF55729">
    <property type="entry name" value="Acyl-CoA N-acyltransferases (Nat)"/>
    <property type="match status" value="1"/>
</dbReference>
<dbReference type="PANTHER" id="PTHR43441">
    <property type="entry name" value="RIBOSOMAL-PROTEIN-SERINE ACETYLTRANSFERASE"/>
    <property type="match status" value="1"/>
</dbReference>
<dbReference type="OrthoDB" id="5295305at2"/>
<reference evidence="2 3" key="1">
    <citation type="journal article" date="2014" name="Int. J. Syst. Evol. Microbiol.">
        <title>Complete genome sequence of Corynebacterium casei LMG S-19264T (=DSM 44701T), isolated from a smear-ripened cheese.</title>
        <authorList>
            <consortium name="US DOE Joint Genome Institute (JGI-PGF)"/>
            <person name="Walter F."/>
            <person name="Albersmeier A."/>
            <person name="Kalinowski J."/>
            <person name="Ruckert C."/>
        </authorList>
    </citation>
    <scope>NUCLEOTIDE SEQUENCE [LARGE SCALE GENOMIC DNA]</scope>
    <source>
        <strain evidence="2 3">CGMCC 1.7029</strain>
    </source>
</reference>
<dbReference type="GO" id="GO:1990189">
    <property type="term" value="F:protein N-terminal-serine acetyltransferase activity"/>
    <property type="evidence" value="ECO:0007669"/>
    <property type="project" value="TreeGrafter"/>
</dbReference>
<dbReference type="Gene3D" id="3.40.630.30">
    <property type="match status" value="1"/>
</dbReference>
<gene>
    <name evidence="2" type="ORF">GCM10010991_12590</name>
</gene>
<evidence type="ECO:0000313" key="2">
    <source>
        <dbReference type="EMBL" id="GGO29087.1"/>
    </source>
</evidence>
<dbReference type="RefSeq" id="WP_146285021.1">
    <property type="nucleotide sequence ID" value="NZ_BMLP01000001.1"/>
</dbReference>
<name>A0A918DBZ2_9RHOB</name>
<dbReference type="InterPro" id="IPR051908">
    <property type="entry name" value="Ribosomal_N-acetyltransferase"/>
</dbReference>
<dbReference type="Proteomes" id="UP000598196">
    <property type="component" value="Unassembled WGS sequence"/>
</dbReference>
<dbReference type="PROSITE" id="PS51186">
    <property type="entry name" value="GNAT"/>
    <property type="match status" value="1"/>
</dbReference>
<sequence length="239" mass="26640">MSATPRQLGPEVQGFVPPPHPAGLHQSGAYVALEPLSADLHAADLHRAFSVDDALWDYLGYGPFAGAAAYHRWVKERETSLDPVFFALRDRVTGHACGVASFLRIDQANGVLETGHICLSPELQRSRAATEAMFLMLDWSFSAGYRRHEWKCDALNAPSRNAAARLGYTFEGIFRQHMIVKGRNRDTAWFSVIDSEWQVLRPAFVAWLDARNFTDDGRQIQRLSDLVAAAREGTDISLL</sequence>
<dbReference type="GO" id="GO:0008999">
    <property type="term" value="F:protein-N-terminal-alanine acetyltransferase activity"/>
    <property type="evidence" value="ECO:0007669"/>
    <property type="project" value="TreeGrafter"/>
</dbReference>
<keyword evidence="3" id="KW-1185">Reference proteome</keyword>
<dbReference type="AlphaFoldDB" id="A0A918DBZ2"/>
<dbReference type="FunFam" id="3.40.630.30:FF:000047">
    <property type="entry name" value="Acetyltransferase, GNAT family"/>
    <property type="match status" value="1"/>
</dbReference>
<evidence type="ECO:0000259" key="1">
    <source>
        <dbReference type="PROSITE" id="PS51186"/>
    </source>
</evidence>
<dbReference type="InterPro" id="IPR016181">
    <property type="entry name" value="Acyl_CoA_acyltransferase"/>
</dbReference>
<protein>
    <submittedName>
        <fullName evidence="2">Acetyltransferase</fullName>
    </submittedName>
</protein>
<feature type="domain" description="N-acetyltransferase" evidence="1">
    <location>
        <begin position="31"/>
        <end position="186"/>
    </location>
</feature>
<dbReference type="EMBL" id="BMLP01000001">
    <property type="protein sequence ID" value="GGO29087.1"/>
    <property type="molecule type" value="Genomic_DNA"/>
</dbReference>
<evidence type="ECO:0000313" key="3">
    <source>
        <dbReference type="Proteomes" id="UP000598196"/>
    </source>
</evidence>
<comment type="caution">
    <text evidence="2">The sequence shown here is derived from an EMBL/GenBank/DDBJ whole genome shotgun (WGS) entry which is preliminary data.</text>
</comment>
<dbReference type="PANTHER" id="PTHR43441:SF2">
    <property type="entry name" value="FAMILY ACETYLTRANSFERASE, PUTATIVE (AFU_ORTHOLOGUE AFUA_7G00850)-RELATED"/>
    <property type="match status" value="1"/>
</dbReference>
<dbReference type="InterPro" id="IPR000182">
    <property type="entry name" value="GNAT_dom"/>
</dbReference>
<accession>A0A918DBZ2</accession>
<proteinExistence type="predicted"/>
<organism evidence="2 3">
    <name type="scientific">Gemmobacter aquaticus</name>
    <dbReference type="NCBI Taxonomy" id="490185"/>
    <lineage>
        <taxon>Bacteria</taxon>
        <taxon>Pseudomonadati</taxon>
        <taxon>Pseudomonadota</taxon>
        <taxon>Alphaproteobacteria</taxon>
        <taxon>Rhodobacterales</taxon>
        <taxon>Paracoccaceae</taxon>
        <taxon>Gemmobacter</taxon>
    </lineage>
</organism>